<proteinExistence type="predicted"/>
<gene>
    <name evidence="1" type="ORF">DYH56_14720</name>
</gene>
<dbReference type="Pfam" id="PF13366">
    <property type="entry name" value="PDDEXK_3"/>
    <property type="match status" value="1"/>
</dbReference>
<name>A0ABX9KDR0_9FUSO</name>
<protein>
    <submittedName>
        <fullName evidence="1">GxxExxY protein</fullName>
    </submittedName>
</protein>
<reference evidence="1 2" key="1">
    <citation type="submission" date="2018-08" db="EMBL/GenBank/DDBJ databases">
        <title>Draft genome sequence of Psychrilyobacter sp. strain SD5 isolated from Black Sea water.</title>
        <authorList>
            <person name="Yadav S."/>
            <person name="Villanueva L."/>
            <person name="Damste J.S.S."/>
        </authorList>
    </citation>
    <scope>NUCLEOTIDE SEQUENCE [LARGE SCALE GENOMIC DNA]</scope>
    <source>
        <strain evidence="1 2">SD5</strain>
    </source>
</reference>
<organism evidence="1 2">
    <name type="scientific">Psychrilyobacter piezotolerans</name>
    <dbReference type="NCBI Taxonomy" id="2293438"/>
    <lineage>
        <taxon>Bacteria</taxon>
        <taxon>Fusobacteriati</taxon>
        <taxon>Fusobacteriota</taxon>
        <taxon>Fusobacteriia</taxon>
        <taxon>Fusobacteriales</taxon>
        <taxon>Fusobacteriaceae</taxon>
        <taxon>Psychrilyobacter</taxon>
    </lineage>
</organism>
<accession>A0ABX9KDR0</accession>
<dbReference type="EMBL" id="QUAJ01000043">
    <property type="protein sequence ID" value="REI39484.1"/>
    <property type="molecule type" value="Genomic_DNA"/>
</dbReference>
<sequence length="83" mass="9771">MQYRSQVKLPIIYDGKLKIEEGYRIDVLVEEKIILELKVVESLKVVHKAQLLTYLKLSNKKLGLLINFNEELLKKGIKRYILD</sequence>
<dbReference type="Proteomes" id="UP000263486">
    <property type="component" value="Unassembled WGS sequence"/>
</dbReference>
<comment type="caution">
    <text evidence="1">The sequence shown here is derived from an EMBL/GenBank/DDBJ whole genome shotgun (WGS) entry which is preliminary data.</text>
</comment>
<keyword evidence="2" id="KW-1185">Reference proteome</keyword>
<evidence type="ECO:0000313" key="1">
    <source>
        <dbReference type="EMBL" id="REI39484.1"/>
    </source>
</evidence>
<evidence type="ECO:0000313" key="2">
    <source>
        <dbReference type="Proteomes" id="UP000263486"/>
    </source>
</evidence>
<dbReference type="NCBIfam" id="TIGR04256">
    <property type="entry name" value="GxxExxY"/>
    <property type="match status" value="1"/>
</dbReference>
<dbReference type="InterPro" id="IPR026350">
    <property type="entry name" value="GxxExxY"/>
</dbReference>